<evidence type="ECO:0000313" key="11">
    <source>
        <dbReference type="EMBL" id="OIO33251.1"/>
    </source>
</evidence>
<gene>
    <name evidence="11" type="ORF">AUJ44_00725</name>
</gene>
<dbReference type="InterPro" id="IPR047112">
    <property type="entry name" value="RecG/Mfd"/>
</dbReference>
<protein>
    <recommendedName>
        <fullName evidence="8">Probable DNA 3'-5' helicase RecG</fullName>
    </recommendedName>
</protein>
<feature type="domain" description="Helicase ATP-binding" evidence="9">
    <location>
        <begin position="285"/>
        <end position="468"/>
    </location>
</feature>
<dbReference type="SMART" id="SM00490">
    <property type="entry name" value="HELICc"/>
    <property type="match status" value="1"/>
</dbReference>
<evidence type="ECO:0000313" key="12">
    <source>
        <dbReference type="Proteomes" id="UP000183206"/>
    </source>
</evidence>
<dbReference type="Proteomes" id="UP000183206">
    <property type="component" value="Unassembled WGS sequence"/>
</dbReference>
<evidence type="ECO:0000256" key="7">
    <source>
        <dbReference type="ARBA" id="ARBA00023204"/>
    </source>
</evidence>
<comment type="caution">
    <text evidence="11">The sequence shown here is derived from an EMBL/GenBank/DDBJ whole genome shotgun (WGS) entry which is preliminary data.</text>
</comment>
<dbReference type="STRING" id="1805282.AUJ44_00725"/>
<dbReference type="GO" id="GO:0003677">
    <property type="term" value="F:DNA binding"/>
    <property type="evidence" value="ECO:0007669"/>
    <property type="project" value="UniProtKB-KW"/>
</dbReference>
<dbReference type="SMART" id="SM00487">
    <property type="entry name" value="DEXDc"/>
    <property type="match status" value="1"/>
</dbReference>
<dbReference type="Pfam" id="PF00270">
    <property type="entry name" value="DEAD"/>
    <property type="match status" value="1"/>
</dbReference>
<dbReference type="GO" id="GO:0003678">
    <property type="term" value="F:DNA helicase activity"/>
    <property type="evidence" value="ECO:0007669"/>
    <property type="project" value="TreeGrafter"/>
</dbReference>
<keyword evidence="6" id="KW-0238">DNA-binding</keyword>
<keyword evidence="3" id="KW-0378">Hydrolase</keyword>
<proteinExistence type="predicted"/>
<evidence type="ECO:0000259" key="10">
    <source>
        <dbReference type="PROSITE" id="PS51194"/>
    </source>
</evidence>
<dbReference type="AlphaFoldDB" id="A0A1J4VB19"/>
<dbReference type="Gene3D" id="2.40.50.140">
    <property type="entry name" value="Nucleic acid-binding proteins"/>
    <property type="match status" value="1"/>
</dbReference>
<evidence type="ECO:0000256" key="8">
    <source>
        <dbReference type="ARBA" id="ARBA00049819"/>
    </source>
</evidence>
<dbReference type="PANTHER" id="PTHR47964:SF1">
    <property type="entry name" value="ATP-DEPENDENT DNA HELICASE HOMOLOG RECG, CHLOROPLASTIC"/>
    <property type="match status" value="1"/>
</dbReference>
<dbReference type="InterPro" id="IPR001650">
    <property type="entry name" value="Helicase_C-like"/>
</dbReference>
<keyword evidence="2" id="KW-0227">DNA damage</keyword>
<keyword evidence="4" id="KW-0347">Helicase</keyword>
<evidence type="ECO:0000256" key="4">
    <source>
        <dbReference type="ARBA" id="ARBA00022806"/>
    </source>
</evidence>
<dbReference type="NCBIfam" id="NF008168">
    <property type="entry name" value="PRK10917.2-2"/>
    <property type="match status" value="1"/>
</dbReference>
<dbReference type="Pfam" id="PF00271">
    <property type="entry name" value="Helicase_C"/>
    <property type="match status" value="1"/>
</dbReference>
<sequence length="718" mass="80879">MDQNTPIEKEFRLTATQKKALKRLGIETTRDILFHFPSRYGSPLSIKHIADLKEGDEAIVYGKVFSAKTSKAYRQRIPLAEAMVQDDTGKIKAVWFHQAYIAKMLEDKPLVKLKGKVTKRGAYLYLANPEVEKTKTLPIDFADSLFAGKPGEDFLYPIYPESHSVTSRWFYHHIQTILKTDILDRLDDPIPDEILKKYHLPAQKTALIWIHSPKKESDAAAARKRFAFEEIFFIQLGRIGARMRYEKNRSFTVDAKNNDIADFTKRFNFELTAAQNKAIDRILDDFRSGKPMLRLLEGDVGSGKTAVAATTAYAVIATPPKGQKFGNLQVAYMAPTEILAKQHFKSFIEYFDHLNINIGLITGSGCYKYPSKINTEQPTSISRAQLLKWVANGEIPILIGTHALIQKSVTFKHLAYVIIDEQHRFGTKQRMMLAKKDSTAPHLLSMTATPIPRTLALTIYGDLDLTLLDEMPRGRKSIITKITSLAKRDAAYAEIKAELVNGRQLYVICPRIEEPDPTKELALNAKSVKAEAKRLKKDVFKDYEIGIVHGKMPPKEQQAVMSDFSGKRIDILVATSVIEVGVNVPNATMIIIEGAERFGLAQLHQLRGRVLRSEHQAYCYVFSGSDSEKSMTRLKALVQAKNGFELSELDLTLRGAGAMSGKKQWGITDIGMEAIRNIKLVEAARTEAERILSDDQALKKYQSLKTYVTMLDNNIHLE</sequence>
<dbReference type="GO" id="GO:0006281">
    <property type="term" value="P:DNA repair"/>
    <property type="evidence" value="ECO:0007669"/>
    <property type="project" value="UniProtKB-KW"/>
</dbReference>
<reference evidence="11 12" key="1">
    <citation type="journal article" date="2016" name="Environ. Microbiol.">
        <title>Genomic resolution of a cold subsurface aquifer community provides metabolic insights for novel microbes adapted to high CO concentrations.</title>
        <authorList>
            <person name="Probst A.J."/>
            <person name="Castelle C.J."/>
            <person name="Singh A."/>
            <person name="Brown C.T."/>
            <person name="Anantharaman K."/>
            <person name="Sharon I."/>
            <person name="Hug L.A."/>
            <person name="Burstein D."/>
            <person name="Emerson J.B."/>
            <person name="Thomas B.C."/>
            <person name="Banfield J.F."/>
        </authorList>
    </citation>
    <scope>NUCLEOTIDE SEQUENCE [LARGE SCALE GENOMIC DNA]</scope>
    <source>
        <strain evidence="11">CG1_02_47_685</strain>
    </source>
</reference>
<evidence type="ECO:0000256" key="3">
    <source>
        <dbReference type="ARBA" id="ARBA00022801"/>
    </source>
</evidence>
<dbReference type="EMBL" id="MNVO01000014">
    <property type="protein sequence ID" value="OIO33251.1"/>
    <property type="molecule type" value="Genomic_DNA"/>
</dbReference>
<dbReference type="InterPro" id="IPR012340">
    <property type="entry name" value="NA-bd_OB-fold"/>
</dbReference>
<evidence type="ECO:0000256" key="1">
    <source>
        <dbReference type="ARBA" id="ARBA00022741"/>
    </source>
</evidence>
<dbReference type="PANTHER" id="PTHR47964">
    <property type="entry name" value="ATP-DEPENDENT DNA HELICASE HOMOLOG RECG, CHLOROPLASTIC"/>
    <property type="match status" value="1"/>
</dbReference>
<keyword evidence="1" id="KW-0547">Nucleotide-binding</keyword>
<dbReference type="SUPFAM" id="SSF50249">
    <property type="entry name" value="Nucleic acid-binding proteins"/>
    <property type="match status" value="1"/>
</dbReference>
<organism evidence="11 12">
    <name type="scientific">Candidatus Nomurabacteria bacterium CG1_02_47_685</name>
    <dbReference type="NCBI Taxonomy" id="1805282"/>
    <lineage>
        <taxon>Bacteria</taxon>
        <taxon>Candidatus Nomuraibacteriota</taxon>
    </lineage>
</organism>
<dbReference type="SUPFAM" id="SSF52540">
    <property type="entry name" value="P-loop containing nucleoside triphosphate hydrolases"/>
    <property type="match status" value="2"/>
</dbReference>
<name>A0A1J4VB19_9BACT</name>
<dbReference type="Pfam" id="PF19833">
    <property type="entry name" value="RecG_dom3_C"/>
    <property type="match status" value="1"/>
</dbReference>
<dbReference type="PROSITE" id="PS51194">
    <property type="entry name" value="HELICASE_CTER"/>
    <property type="match status" value="1"/>
</dbReference>
<dbReference type="InterPro" id="IPR045562">
    <property type="entry name" value="RecG_dom3_C"/>
</dbReference>
<dbReference type="InterPro" id="IPR014001">
    <property type="entry name" value="Helicase_ATP-bd"/>
</dbReference>
<dbReference type="Gene3D" id="3.40.50.300">
    <property type="entry name" value="P-loop containing nucleotide triphosphate hydrolases"/>
    <property type="match status" value="2"/>
</dbReference>
<evidence type="ECO:0000256" key="5">
    <source>
        <dbReference type="ARBA" id="ARBA00022840"/>
    </source>
</evidence>
<evidence type="ECO:0000259" key="9">
    <source>
        <dbReference type="PROSITE" id="PS51192"/>
    </source>
</evidence>
<keyword evidence="7" id="KW-0234">DNA repair</keyword>
<keyword evidence="5" id="KW-0067">ATP-binding</keyword>
<evidence type="ECO:0000256" key="2">
    <source>
        <dbReference type="ARBA" id="ARBA00022763"/>
    </source>
</evidence>
<evidence type="ECO:0000256" key="6">
    <source>
        <dbReference type="ARBA" id="ARBA00023125"/>
    </source>
</evidence>
<dbReference type="Pfam" id="PF17191">
    <property type="entry name" value="RecG_wedge"/>
    <property type="match status" value="1"/>
</dbReference>
<dbReference type="CDD" id="cd04488">
    <property type="entry name" value="RecG_wedge_OBF"/>
    <property type="match status" value="1"/>
</dbReference>
<dbReference type="GO" id="GO:0016787">
    <property type="term" value="F:hydrolase activity"/>
    <property type="evidence" value="ECO:0007669"/>
    <property type="project" value="UniProtKB-KW"/>
</dbReference>
<accession>A0A1J4VB19</accession>
<dbReference type="PROSITE" id="PS51192">
    <property type="entry name" value="HELICASE_ATP_BIND_1"/>
    <property type="match status" value="1"/>
</dbReference>
<dbReference type="GO" id="GO:0005524">
    <property type="term" value="F:ATP binding"/>
    <property type="evidence" value="ECO:0007669"/>
    <property type="project" value="UniProtKB-KW"/>
</dbReference>
<feature type="domain" description="Helicase C-terminal" evidence="10">
    <location>
        <begin position="501"/>
        <end position="657"/>
    </location>
</feature>
<dbReference type="InterPro" id="IPR033454">
    <property type="entry name" value="RecG_wedge"/>
</dbReference>
<dbReference type="InterPro" id="IPR011545">
    <property type="entry name" value="DEAD/DEAH_box_helicase_dom"/>
</dbReference>
<dbReference type="InterPro" id="IPR027417">
    <property type="entry name" value="P-loop_NTPase"/>
</dbReference>